<comment type="catalytic activity">
    <reaction evidence="17 18">
        <text>[protein]-dithiol + NADP(+) = [protein]-disulfide + NADPH + H(+)</text>
        <dbReference type="Rhea" id="RHEA:18753"/>
        <dbReference type="Rhea" id="RHEA-COMP:10593"/>
        <dbReference type="Rhea" id="RHEA-COMP:10594"/>
        <dbReference type="ChEBI" id="CHEBI:15378"/>
        <dbReference type="ChEBI" id="CHEBI:29950"/>
        <dbReference type="ChEBI" id="CHEBI:50058"/>
        <dbReference type="ChEBI" id="CHEBI:57783"/>
        <dbReference type="ChEBI" id="CHEBI:58349"/>
        <dbReference type="EC" id="1.8.1.8"/>
    </reaction>
</comment>
<keyword evidence="13 18" id="KW-0472">Membrane</keyword>
<evidence type="ECO:0000256" key="3">
    <source>
        <dbReference type="ARBA" id="ARBA00022448"/>
    </source>
</evidence>
<dbReference type="InterPro" id="IPR036929">
    <property type="entry name" value="DsbDN_sf"/>
</dbReference>
<dbReference type="InterPro" id="IPR013766">
    <property type="entry name" value="Thioredoxin_domain"/>
</dbReference>
<evidence type="ECO:0000259" key="19">
    <source>
        <dbReference type="PROSITE" id="PS51352"/>
    </source>
</evidence>
<evidence type="ECO:0000256" key="10">
    <source>
        <dbReference type="ARBA" id="ARBA00022989"/>
    </source>
</evidence>
<comment type="subcellular location">
    <subcellularLocation>
        <location evidence="1 18">Cell inner membrane</location>
        <topology evidence="1 18">Multi-pass membrane protein</topology>
    </subcellularLocation>
</comment>
<keyword evidence="8 18" id="KW-0201">Cytochrome c-type biogenesis</keyword>
<evidence type="ECO:0000256" key="6">
    <source>
        <dbReference type="ARBA" id="ARBA00022692"/>
    </source>
</evidence>
<dbReference type="FunFam" id="3.40.30.10:FF:000116">
    <property type="entry name" value="Thiol:disulfide interchange protein DsbD"/>
    <property type="match status" value="1"/>
</dbReference>
<dbReference type="CDD" id="cd02953">
    <property type="entry name" value="DsbDgamma"/>
    <property type="match status" value="1"/>
</dbReference>
<dbReference type="eggNOG" id="COG4232">
    <property type="taxonomic scope" value="Bacteria"/>
</dbReference>
<protein>
    <recommendedName>
        <fullName evidence="18">Thiol:disulfide interchange protein DsbD</fullName>
        <ecNumber evidence="18">1.8.1.8</ecNumber>
    </recommendedName>
    <alternativeName>
        <fullName evidence="18">Protein-disulfide reductase</fullName>
        <shortName evidence="18">Disulfide reductase</shortName>
    </alternativeName>
</protein>
<evidence type="ECO:0000256" key="5">
    <source>
        <dbReference type="ARBA" id="ARBA00022519"/>
    </source>
</evidence>
<keyword evidence="21" id="KW-1185">Reference proteome</keyword>
<gene>
    <name evidence="20" type="primary">dipZ</name>
    <name evidence="18" type="synonym">dsbD</name>
    <name evidence="20" type="ORF">REG_0577</name>
</gene>
<evidence type="ECO:0000256" key="14">
    <source>
        <dbReference type="ARBA" id="ARBA00023157"/>
    </source>
</evidence>
<evidence type="ECO:0000256" key="2">
    <source>
        <dbReference type="ARBA" id="ARBA00007241"/>
    </source>
</evidence>
<dbReference type="GO" id="GO:0045454">
    <property type="term" value="P:cell redox homeostasis"/>
    <property type="evidence" value="ECO:0007669"/>
    <property type="project" value="TreeGrafter"/>
</dbReference>
<evidence type="ECO:0000256" key="9">
    <source>
        <dbReference type="ARBA" id="ARBA00022982"/>
    </source>
</evidence>
<evidence type="ECO:0000256" key="15">
    <source>
        <dbReference type="ARBA" id="ARBA00023284"/>
    </source>
</evidence>
<dbReference type="EMBL" id="GL379589">
    <property type="protein sequence ID" value="EFL92735.1"/>
    <property type="molecule type" value="Genomic_DNA"/>
</dbReference>
<reference evidence="20" key="1">
    <citation type="journal article" date="2009" name="Environ. Microbiol.">
        <title>Dynamics of genome evolution in facultative symbionts of aphids.</title>
        <authorList>
            <person name="Degnan P.H."/>
            <person name="Leonardo T.E."/>
            <person name="Cass B.N."/>
            <person name="Hurwitz B."/>
            <person name="Stern D."/>
            <person name="Gibbs R.A."/>
            <person name="Richards S."/>
            <person name="Moran N.A."/>
        </authorList>
    </citation>
    <scope>NUCLEOTIDE SEQUENCE [LARGE SCALE GENOMIC DNA]</scope>
    <source>
        <strain evidence="20">LSR1</strain>
    </source>
</reference>
<keyword evidence="10 18" id="KW-1133">Transmembrane helix</keyword>
<keyword evidence="7 18" id="KW-0732">Signal</keyword>
<name>E0WRH5_9ENTR</name>
<dbReference type="Proteomes" id="UP000005726">
    <property type="component" value="Unassembled WGS sequence"/>
</dbReference>
<feature type="disulfide bond" description="Redox-active" evidence="18">
    <location>
        <begin position="187"/>
        <end position="309"/>
    </location>
</feature>
<dbReference type="SUPFAM" id="SSF52833">
    <property type="entry name" value="Thioredoxin-like"/>
    <property type="match status" value="1"/>
</dbReference>
<evidence type="ECO:0000313" key="21">
    <source>
        <dbReference type="Proteomes" id="UP000005726"/>
    </source>
</evidence>
<comment type="similarity">
    <text evidence="2 18">Belongs to the thioredoxin family. DsbD subfamily.</text>
</comment>
<dbReference type="STRING" id="663321.REG_0577"/>
<feature type="transmembrane region" description="Helical" evidence="18">
    <location>
        <begin position="420"/>
        <end position="441"/>
    </location>
</feature>
<evidence type="ECO:0000256" key="4">
    <source>
        <dbReference type="ARBA" id="ARBA00022475"/>
    </source>
</evidence>
<feature type="transmembrane region" description="Helical" evidence="18">
    <location>
        <begin position="211"/>
        <end position="234"/>
    </location>
</feature>
<feature type="transmembrane region" description="Helical" evidence="18">
    <location>
        <begin position="394"/>
        <end position="413"/>
    </location>
</feature>
<dbReference type="Pfam" id="PF13899">
    <property type="entry name" value="Thioredoxin_7"/>
    <property type="match status" value="1"/>
</dbReference>
<evidence type="ECO:0000256" key="1">
    <source>
        <dbReference type="ARBA" id="ARBA00004429"/>
    </source>
</evidence>
<organism evidence="20 21">
    <name type="scientific">Candidatus Regiella insecticola LSR1</name>
    <dbReference type="NCBI Taxonomy" id="663321"/>
    <lineage>
        <taxon>Bacteria</taxon>
        <taxon>Pseudomonadati</taxon>
        <taxon>Pseudomonadota</taxon>
        <taxon>Gammaproteobacteria</taxon>
        <taxon>Enterobacterales</taxon>
        <taxon>Enterobacteriaceae</taxon>
        <taxon>aphid secondary symbionts</taxon>
        <taxon>Candidatus Regiella</taxon>
    </lineage>
</organism>
<dbReference type="InterPro" id="IPR022910">
    <property type="entry name" value="Thiol_diS_interchange_DbsD"/>
</dbReference>
<dbReference type="Pfam" id="PF11412">
    <property type="entry name" value="DsbD_N"/>
    <property type="match status" value="1"/>
</dbReference>
<dbReference type="AlphaFoldDB" id="E0WRH5"/>
<evidence type="ECO:0000256" key="16">
    <source>
        <dbReference type="ARBA" id="ARBA00047388"/>
    </source>
</evidence>
<sequence length="576" mass="64979" precursor="true">MHRIFTLALLLCSVFLSTLQYLHAEPIKPLNQEAEQNEFMPSQRAFAFDFKQQDNQLVLHWQIQPGYYLYRQQLKIVPQQAMLGAFVIPEGISYQDEFYGAIPIFKQELTVTLPITRAAEGSHIQVTYQGCAAARFCYPPETRTIPLHAITPKDPQLPLQRSLNPTELPFSPFWALLIGIAIAFTPCVLPMYPLIAAIILGSEKPRSPRQIFWLALTYVQGMALTYTLLGWVVARAGLQFQTALQHPYVLFTLSALFILLALSMFGFYSINLPSHWQTRLVAWSNHQKSGSVAGVFIMGALAGLICSPCTTAPLSAILLYIAQSGNTLAGGATLYLYALGMGLPLIIVTLFGNRILPRSGLWMQYTKEAFGFVILALPVFLLERVLGNIWGARLWSLLAVIFFSWAFVSSLTFQQRWKRLIQILLLVSLLIAVQPLQNWVFTADLFSRNIKHYLRFQRVENLSQLHEALRQAKGKSVMLDLYADWCGACKELEKYTFSDLEVQKRLANTVLLQVDLTKNSPEQLAILKKLQVLGLPSILFFDPQGQEINQARISGFINARDFTIHLQNKPLSKPAL</sequence>
<dbReference type="Gene3D" id="3.40.30.10">
    <property type="entry name" value="Glutaredoxin"/>
    <property type="match status" value="1"/>
</dbReference>
<dbReference type="Pfam" id="PF02683">
    <property type="entry name" value="DsbD_TM"/>
    <property type="match status" value="1"/>
</dbReference>
<feature type="transmembrane region" description="Helical" evidence="18">
    <location>
        <begin position="365"/>
        <end position="382"/>
    </location>
</feature>
<dbReference type="InterPro" id="IPR028250">
    <property type="entry name" value="DsbDN"/>
</dbReference>
<keyword evidence="4 18" id="KW-1003">Cell membrane</keyword>
<evidence type="ECO:0000256" key="11">
    <source>
        <dbReference type="ARBA" id="ARBA00023002"/>
    </source>
</evidence>
<dbReference type="NCBIfam" id="NF001419">
    <property type="entry name" value="PRK00293.1"/>
    <property type="match status" value="1"/>
</dbReference>
<dbReference type="GO" id="GO:0005886">
    <property type="term" value="C:plasma membrane"/>
    <property type="evidence" value="ECO:0007669"/>
    <property type="project" value="UniProtKB-SubCell"/>
</dbReference>
<dbReference type="InterPro" id="IPR035671">
    <property type="entry name" value="DsbD_gamma"/>
</dbReference>
<feature type="transmembrane region" description="Helical" evidence="18">
    <location>
        <begin position="173"/>
        <end position="199"/>
    </location>
</feature>
<proteinExistence type="inferred from homology"/>
<dbReference type="SUPFAM" id="SSF74863">
    <property type="entry name" value="Thiol:disulfide interchange protein DsbD, N-terminal domain (DsbD-alpha)"/>
    <property type="match status" value="1"/>
</dbReference>
<keyword evidence="11 18" id="KW-0560">Oxidoreductase</keyword>
<keyword evidence="15 18" id="KW-0676">Redox-active center</keyword>
<feature type="transmembrane region" description="Helical" evidence="18">
    <location>
        <begin position="334"/>
        <end position="353"/>
    </location>
</feature>
<feature type="disulfide bond" description="Redox-active" evidence="18">
    <location>
        <begin position="486"/>
        <end position="489"/>
    </location>
</feature>
<keyword evidence="12 18" id="KW-0520">NAD</keyword>
<feature type="transmembrane region" description="Helical" evidence="18">
    <location>
        <begin position="246"/>
        <end position="270"/>
    </location>
</feature>
<evidence type="ECO:0000256" key="18">
    <source>
        <dbReference type="HAMAP-Rule" id="MF_00399"/>
    </source>
</evidence>
<evidence type="ECO:0000256" key="7">
    <source>
        <dbReference type="ARBA" id="ARBA00022729"/>
    </source>
</evidence>
<evidence type="ECO:0000256" key="17">
    <source>
        <dbReference type="ARBA" id="ARBA00047804"/>
    </source>
</evidence>
<keyword evidence="6 18" id="KW-0812">Transmembrane</keyword>
<keyword evidence="9 18" id="KW-0249">Electron transport</keyword>
<dbReference type="PANTHER" id="PTHR32234">
    <property type="entry name" value="THIOL:DISULFIDE INTERCHANGE PROTEIN DSBD"/>
    <property type="match status" value="1"/>
</dbReference>
<feature type="chain" id="PRO_5009010411" description="Thiol:disulfide interchange protein DsbD" evidence="18">
    <location>
        <begin position="25"/>
        <end position="576"/>
    </location>
</feature>
<keyword evidence="3 18" id="KW-0813">Transport</keyword>
<evidence type="ECO:0000256" key="8">
    <source>
        <dbReference type="ARBA" id="ARBA00022748"/>
    </source>
</evidence>
<dbReference type="PROSITE" id="PS51352">
    <property type="entry name" value="THIOREDOXIN_2"/>
    <property type="match status" value="1"/>
</dbReference>
<feature type="signal peptide" evidence="18">
    <location>
        <begin position="1"/>
        <end position="24"/>
    </location>
</feature>
<feature type="disulfide bond" description="Redox-active" evidence="18">
    <location>
        <begin position="131"/>
        <end position="137"/>
    </location>
</feature>
<dbReference type="HOGENOM" id="CLU_014657_3_0_6"/>
<evidence type="ECO:0000313" key="20">
    <source>
        <dbReference type="EMBL" id="EFL92735.1"/>
    </source>
</evidence>
<keyword evidence="14 18" id="KW-1015">Disulfide bond</keyword>
<dbReference type="HAMAP" id="MF_00399">
    <property type="entry name" value="DbsD"/>
    <property type="match status" value="1"/>
</dbReference>
<feature type="domain" description="Thioredoxin" evidence="19">
    <location>
        <begin position="430"/>
        <end position="572"/>
    </location>
</feature>
<dbReference type="InterPro" id="IPR017937">
    <property type="entry name" value="Thioredoxin_CS"/>
</dbReference>
<dbReference type="PROSITE" id="PS00194">
    <property type="entry name" value="THIOREDOXIN_1"/>
    <property type="match status" value="1"/>
</dbReference>
<dbReference type="Gene3D" id="2.60.40.1250">
    <property type="entry name" value="Thiol:disulfide interchange protein DsbD, N-terminal domain"/>
    <property type="match status" value="1"/>
</dbReference>
<keyword evidence="5 18" id="KW-0997">Cell inner membrane</keyword>
<evidence type="ECO:0000256" key="12">
    <source>
        <dbReference type="ARBA" id="ARBA00023027"/>
    </source>
</evidence>
<dbReference type="PANTHER" id="PTHR32234:SF0">
    <property type="entry name" value="THIOL:DISULFIDE INTERCHANGE PROTEIN DSBD"/>
    <property type="match status" value="1"/>
</dbReference>
<dbReference type="GO" id="GO:0047134">
    <property type="term" value="F:protein-disulfide reductase [NAD(P)H] activity"/>
    <property type="evidence" value="ECO:0007669"/>
    <property type="project" value="UniProtKB-UniRule"/>
</dbReference>
<dbReference type="InterPro" id="IPR036249">
    <property type="entry name" value="Thioredoxin-like_sf"/>
</dbReference>
<dbReference type="GO" id="GO:0009055">
    <property type="term" value="F:electron transfer activity"/>
    <property type="evidence" value="ECO:0007669"/>
    <property type="project" value="UniProtKB-UniRule"/>
</dbReference>
<dbReference type="EC" id="1.8.1.8" evidence="18"/>
<comment type="function">
    <text evidence="18">Required to facilitate the formation of correct disulfide bonds in some periplasmic proteins and for the assembly of the periplasmic c-type cytochromes. Acts by transferring electrons from cytoplasmic thioredoxin to the periplasm. This transfer involves a cascade of disulfide bond formation and reduction steps.</text>
</comment>
<dbReference type="GO" id="GO:0017004">
    <property type="term" value="P:cytochrome complex assembly"/>
    <property type="evidence" value="ECO:0007669"/>
    <property type="project" value="UniProtKB-UniRule"/>
</dbReference>
<comment type="catalytic activity">
    <reaction evidence="16 18">
        <text>[protein]-dithiol + NAD(+) = [protein]-disulfide + NADH + H(+)</text>
        <dbReference type="Rhea" id="RHEA:18749"/>
        <dbReference type="Rhea" id="RHEA-COMP:10593"/>
        <dbReference type="Rhea" id="RHEA-COMP:10594"/>
        <dbReference type="ChEBI" id="CHEBI:15378"/>
        <dbReference type="ChEBI" id="CHEBI:29950"/>
        <dbReference type="ChEBI" id="CHEBI:50058"/>
        <dbReference type="ChEBI" id="CHEBI:57540"/>
        <dbReference type="ChEBI" id="CHEBI:57945"/>
        <dbReference type="EC" id="1.8.1.8"/>
    </reaction>
</comment>
<feature type="transmembrane region" description="Helical" evidence="18">
    <location>
        <begin position="291"/>
        <end position="322"/>
    </location>
</feature>
<accession>E0WRH5</accession>
<evidence type="ECO:0000256" key="13">
    <source>
        <dbReference type="ARBA" id="ARBA00023136"/>
    </source>
</evidence>
<dbReference type="InterPro" id="IPR003834">
    <property type="entry name" value="Cyt_c_assmbl_TM_dom"/>
</dbReference>